<feature type="region of interest" description="Disordered" evidence="2">
    <location>
        <begin position="357"/>
        <end position="395"/>
    </location>
</feature>
<keyword evidence="1" id="KW-0175">Coiled coil</keyword>
<name>Q47888_9ZZZZ</name>
<dbReference type="EMBL" id="L17027">
    <property type="protein sequence ID" value="AAA99876.1"/>
    <property type="molecule type" value="Genomic_DNA"/>
</dbReference>
<dbReference type="AlphaFoldDB" id="Q47888"/>
<keyword evidence="3" id="KW-0614">Plasmid</keyword>
<protein>
    <submittedName>
        <fullName evidence="3">(from Fremyella diplosiphon) DNA sequence, including unidentified cds and stem loop</fullName>
    </submittedName>
</protein>
<accession>Q47888</accession>
<geneLocation type="plasmid" evidence="3">
    <name>pFdA</name>
</geneLocation>
<evidence type="ECO:0000313" key="3">
    <source>
        <dbReference type="EMBL" id="AAA99876.1"/>
    </source>
</evidence>
<proteinExistence type="predicted"/>
<evidence type="ECO:0000256" key="2">
    <source>
        <dbReference type="SAM" id="MobiDB-lite"/>
    </source>
</evidence>
<sequence>MKHTTFPHSNIIAQSTATEGENFVLQTRLHASILLLTPASKLWYLCRALDLSGRGYVVLSPQNLELLQEKKSTIYRWLKDGKDLGLFRCYSWAGNTLKISLGSLWRACKKARIKNWGTVANNIPLEEILKNNGRRTVATAMTIQDWQERSRYAAKNQLNPLERKCFEIPATADVLTPQTSPKLTSGGTTGVLHVGEKRIFVGRSFIPFGVSQKRISNELNSQPASCGVSVRTVQRHVERLEVKHRQLMQARREYREIAHRIKQGATSWQCKSDADISFTWGNQPDEIVLHERNGKSSARREGGHTIKLDQLCNYSNTHWRYRCNLYLLSYELTSMRTTRYQWKKRGLNVKIAPVENCPSEISPQTPEMLESPKLHAEGRGLGGQNKSVKNENPRK</sequence>
<organism evidence="3">
    <name type="scientific">Plasmid pFdA</name>
    <dbReference type="NCBI Taxonomy" id="28405"/>
    <lineage>
        <taxon>other sequences</taxon>
        <taxon>plasmids</taxon>
    </lineage>
</organism>
<evidence type="ECO:0000256" key="1">
    <source>
        <dbReference type="SAM" id="Coils"/>
    </source>
</evidence>
<reference evidence="3" key="1">
    <citation type="journal article" date="1993" name="J. Bacteriol.">
        <title>Plasmids from two morphologically distinct cyanobacterial strains share a novel replication origin.</title>
        <authorList>
            <person name="Schaefer M.R."/>
            <person name="Chiang G.G."/>
            <person name="Cobley J.G."/>
            <person name="Grossman A.R."/>
        </authorList>
    </citation>
    <scope>NUCLEOTIDE SEQUENCE</scope>
    <source>
        <plasmid evidence="3">pFdA</plasmid>
    </source>
</reference>
<feature type="coiled-coil region" evidence="1">
    <location>
        <begin position="230"/>
        <end position="257"/>
    </location>
</feature>